<dbReference type="OrthoDB" id="5353310at2759"/>
<accession>A0A0N0NJX5</accession>
<comment type="caution">
    <text evidence="2">The sequence shown here is derived from an EMBL/GenBank/DDBJ whole genome shotgun (WGS) entry which is preliminary data.</text>
</comment>
<organism evidence="2 3">
    <name type="scientific">Cyphellophora attinorum</name>
    <dbReference type="NCBI Taxonomy" id="1664694"/>
    <lineage>
        <taxon>Eukaryota</taxon>
        <taxon>Fungi</taxon>
        <taxon>Dikarya</taxon>
        <taxon>Ascomycota</taxon>
        <taxon>Pezizomycotina</taxon>
        <taxon>Eurotiomycetes</taxon>
        <taxon>Chaetothyriomycetidae</taxon>
        <taxon>Chaetothyriales</taxon>
        <taxon>Cyphellophoraceae</taxon>
        <taxon>Cyphellophora</taxon>
    </lineage>
</organism>
<dbReference type="AlphaFoldDB" id="A0A0N0NJX5"/>
<evidence type="ECO:0000256" key="1">
    <source>
        <dbReference type="SAM" id="MobiDB-lite"/>
    </source>
</evidence>
<gene>
    <name evidence="2" type="ORF">AB675_10361</name>
</gene>
<dbReference type="GeneID" id="28731008"/>
<dbReference type="Proteomes" id="UP000038010">
    <property type="component" value="Unassembled WGS sequence"/>
</dbReference>
<evidence type="ECO:0000313" key="3">
    <source>
        <dbReference type="Proteomes" id="UP000038010"/>
    </source>
</evidence>
<dbReference type="VEuPathDB" id="FungiDB:AB675_10361"/>
<reference evidence="2 3" key="1">
    <citation type="submission" date="2015-06" db="EMBL/GenBank/DDBJ databases">
        <title>Draft genome of the ant-associated black yeast Phialophora attae CBS 131958.</title>
        <authorList>
            <person name="Moreno L.F."/>
            <person name="Stielow B.J."/>
            <person name="de Hoog S."/>
            <person name="Vicente V.A."/>
            <person name="Weiss V.A."/>
            <person name="de Vries M."/>
            <person name="Cruz L.M."/>
            <person name="Souza E.M."/>
        </authorList>
    </citation>
    <scope>NUCLEOTIDE SEQUENCE [LARGE SCALE GENOMIC DNA]</scope>
    <source>
        <strain evidence="2 3">CBS 131958</strain>
    </source>
</reference>
<proteinExistence type="predicted"/>
<feature type="region of interest" description="Disordered" evidence="1">
    <location>
        <begin position="22"/>
        <end position="44"/>
    </location>
</feature>
<keyword evidence="3" id="KW-1185">Reference proteome</keyword>
<protein>
    <submittedName>
        <fullName evidence="2">Uncharacterized protein</fullName>
    </submittedName>
</protein>
<evidence type="ECO:0000313" key="2">
    <source>
        <dbReference type="EMBL" id="KPI37491.1"/>
    </source>
</evidence>
<name>A0A0N0NJX5_9EURO</name>
<sequence>MAGVRDPAFWKRFSVAVHLDEEKGPLPSESSSVDSRGTLKHSDTWLERNRKKKRRTRICGCFIALTTTIIIVGGVFALMYFLKIGLFDKHQPKNDAEEQYSATQAVNPLGTRDLRQLQSLMAGVQP</sequence>
<dbReference type="EMBL" id="LFJN01000024">
    <property type="protein sequence ID" value="KPI37491.1"/>
    <property type="molecule type" value="Genomic_DNA"/>
</dbReference>
<dbReference type="RefSeq" id="XP_017997454.1">
    <property type="nucleotide sequence ID" value="XM_018139128.1"/>
</dbReference>